<gene>
    <name evidence="2" type="ORF">ABZV61_01020</name>
</gene>
<proteinExistence type="predicted"/>
<dbReference type="RefSeq" id="WP_356500954.1">
    <property type="nucleotide sequence ID" value="NZ_JBEXEF010000295.1"/>
</dbReference>
<dbReference type="InterPro" id="IPR011008">
    <property type="entry name" value="Dimeric_a/b-barrel"/>
</dbReference>
<organism evidence="2 3">
    <name type="scientific">Streptomyces sp. 900116325</name>
    <dbReference type="NCBI Taxonomy" id="3154295"/>
    <lineage>
        <taxon>Bacteria</taxon>
        <taxon>Bacillati</taxon>
        <taxon>Actinomycetota</taxon>
        <taxon>Actinomycetes</taxon>
        <taxon>Kitasatosporales</taxon>
        <taxon>Streptomycetaceae</taxon>
        <taxon>Streptomyces</taxon>
    </lineage>
</organism>
<evidence type="ECO:0000313" key="3">
    <source>
        <dbReference type="Proteomes" id="UP001550044"/>
    </source>
</evidence>
<sequence length="118" mass="12514">MTAYAIGHLHPAAHPGEEVLTYIERIQSTMDPFGGRFLVHGTQVEVLEGDWPGALVIIGFPDLPAARGWYESAAYQELLPLRTRNMAGDVVLVEGVGPGYDASATAAAMRAAAPPVIS</sequence>
<dbReference type="InterPro" id="IPR010753">
    <property type="entry name" value="DUF1330"/>
</dbReference>
<comment type="caution">
    <text evidence="2">The sequence shown here is derived from an EMBL/GenBank/DDBJ whole genome shotgun (WGS) entry which is preliminary data.</text>
</comment>
<dbReference type="PANTHER" id="PTHR41521:SF4">
    <property type="entry name" value="BLR0684 PROTEIN"/>
    <property type="match status" value="1"/>
</dbReference>
<dbReference type="Pfam" id="PF07045">
    <property type="entry name" value="DUF1330"/>
    <property type="match status" value="1"/>
</dbReference>
<accession>A0ABV2U0L6</accession>
<evidence type="ECO:0000313" key="2">
    <source>
        <dbReference type="EMBL" id="MET8431378.1"/>
    </source>
</evidence>
<dbReference type="Proteomes" id="UP001550044">
    <property type="component" value="Unassembled WGS sequence"/>
</dbReference>
<name>A0ABV2U0L6_9ACTN</name>
<evidence type="ECO:0000259" key="1">
    <source>
        <dbReference type="Pfam" id="PF07045"/>
    </source>
</evidence>
<dbReference type="PANTHER" id="PTHR41521">
    <property type="match status" value="1"/>
</dbReference>
<keyword evidence="3" id="KW-1185">Reference proteome</keyword>
<dbReference type="Gene3D" id="3.30.70.100">
    <property type="match status" value="1"/>
</dbReference>
<dbReference type="SUPFAM" id="SSF54909">
    <property type="entry name" value="Dimeric alpha+beta barrel"/>
    <property type="match status" value="1"/>
</dbReference>
<reference evidence="2 3" key="1">
    <citation type="submission" date="2024-06" db="EMBL/GenBank/DDBJ databases">
        <title>The Natural Products Discovery Center: Release of the First 8490 Sequenced Strains for Exploring Actinobacteria Biosynthetic Diversity.</title>
        <authorList>
            <person name="Kalkreuter E."/>
            <person name="Kautsar S.A."/>
            <person name="Yang D."/>
            <person name="Bader C.D."/>
            <person name="Teijaro C.N."/>
            <person name="Fluegel L."/>
            <person name="Davis C.M."/>
            <person name="Simpson J.R."/>
            <person name="Lauterbach L."/>
            <person name="Steele A.D."/>
            <person name="Gui C."/>
            <person name="Meng S."/>
            <person name="Li G."/>
            <person name="Viehrig K."/>
            <person name="Ye F."/>
            <person name="Su P."/>
            <person name="Kiefer A.F."/>
            <person name="Nichols A."/>
            <person name="Cepeda A.J."/>
            <person name="Yan W."/>
            <person name="Fan B."/>
            <person name="Jiang Y."/>
            <person name="Adhikari A."/>
            <person name="Zheng C.-J."/>
            <person name="Schuster L."/>
            <person name="Cowan T.M."/>
            <person name="Smanski M.J."/>
            <person name="Chevrette M.G."/>
            <person name="De Carvalho L.P.S."/>
            <person name="Shen B."/>
        </authorList>
    </citation>
    <scope>NUCLEOTIDE SEQUENCE [LARGE SCALE GENOMIC DNA]</scope>
    <source>
        <strain evidence="2 3">NPDC005137</strain>
    </source>
</reference>
<feature type="domain" description="DUF1330" evidence="1">
    <location>
        <begin position="2"/>
        <end position="96"/>
    </location>
</feature>
<dbReference type="EMBL" id="JBEXIP010000001">
    <property type="protein sequence ID" value="MET8431378.1"/>
    <property type="molecule type" value="Genomic_DNA"/>
</dbReference>
<protein>
    <submittedName>
        <fullName evidence="2">DUF1330 domain-containing protein</fullName>
    </submittedName>
</protein>